<dbReference type="InterPro" id="IPR042086">
    <property type="entry name" value="MeTrfase_capping"/>
</dbReference>
<dbReference type="PANTHER" id="PTHR31009">
    <property type="entry name" value="S-ADENOSYL-L-METHIONINE:CARBOXYL METHYLTRANSFERASE FAMILY PROTEIN"/>
    <property type="match status" value="1"/>
</dbReference>
<protein>
    <submittedName>
        <fullName evidence="5">Uncharacterized protein</fullName>
    </submittedName>
</protein>
<keyword evidence="3" id="KW-0479">Metal-binding</keyword>
<dbReference type="Gene3D" id="3.40.50.150">
    <property type="entry name" value="Vaccinia Virus protein VP39"/>
    <property type="match status" value="1"/>
</dbReference>
<organism evidence="5 6">
    <name type="scientific">Citrullus colocynthis</name>
    <name type="common">colocynth</name>
    <dbReference type="NCBI Taxonomy" id="252529"/>
    <lineage>
        <taxon>Eukaryota</taxon>
        <taxon>Viridiplantae</taxon>
        <taxon>Streptophyta</taxon>
        <taxon>Embryophyta</taxon>
        <taxon>Tracheophyta</taxon>
        <taxon>Spermatophyta</taxon>
        <taxon>Magnoliopsida</taxon>
        <taxon>eudicotyledons</taxon>
        <taxon>Gunneridae</taxon>
        <taxon>Pentapetalae</taxon>
        <taxon>rosids</taxon>
        <taxon>fabids</taxon>
        <taxon>Cucurbitales</taxon>
        <taxon>Cucurbitaceae</taxon>
        <taxon>Benincaseae</taxon>
        <taxon>Citrullus</taxon>
    </lineage>
</organism>
<dbReference type="EMBL" id="OZ021743">
    <property type="protein sequence ID" value="CAK9329352.1"/>
    <property type="molecule type" value="Genomic_DNA"/>
</dbReference>
<gene>
    <name evidence="5" type="ORF">CITCOLO1_LOCUS21798</name>
</gene>
<evidence type="ECO:0000313" key="5">
    <source>
        <dbReference type="EMBL" id="CAK9329352.1"/>
    </source>
</evidence>
<sequence length="301" mass="34050">MSSAWPIAKEAITKICHQSNFPTTTFTMADLGCSSGPNALLIASNLVQQILAKLLARLTPKLEDMILILVHVSLMGCRVLSIPGFSPPILSISFIPLLPFIGSQIPEGIENKNKGKIFMSSTSPKSVIDAYYNQFQKDFSMFLKCRAEELVIGGLMILTIVGRTSEEPWSKECTSCWDFLSSALNTMVAEGLLEEEKVDSFNIPNYMASLDEIEVEVWKEGSFSINYFEVSRIDWNFFDDAETKHDFAKCIRFVIETLLIPHFGESIIEELFRRYKNIIIQKRSKEKLELINLTISLIKIK</sequence>
<dbReference type="SUPFAM" id="SSF53335">
    <property type="entry name" value="S-adenosyl-L-methionine-dependent methyltransferases"/>
    <property type="match status" value="1"/>
</dbReference>
<dbReference type="InterPro" id="IPR005299">
    <property type="entry name" value="MeTrfase_7"/>
</dbReference>
<keyword evidence="6" id="KW-1185">Reference proteome</keyword>
<evidence type="ECO:0000256" key="2">
    <source>
        <dbReference type="ARBA" id="ARBA00022679"/>
    </source>
</evidence>
<dbReference type="Gene3D" id="1.10.1200.270">
    <property type="entry name" value="Methyltransferase, alpha-helical capping domain"/>
    <property type="match status" value="2"/>
</dbReference>
<dbReference type="InterPro" id="IPR029063">
    <property type="entry name" value="SAM-dependent_MTases_sf"/>
</dbReference>
<keyword evidence="2" id="KW-0808">Transferase</keyword>
<keyword evidence="1" id="KW-0489">Methyltransferase</keyword>
<name>A0ABP0ZBB1_9ROSI</name>
<keyword evidence="4" id="KW-0460">Magnesium</keyword>
<dbReference type="Pfam" id="PF03492">
    <property type="entry name" value="Methyltransf_7"/>
    <property type="match status" value="2"/>
</dbReference>
<evidence type="ECO:0000256" key="1">
    <source>
        <dbReference type="ARBA" id="ARBA00022603"/>
    </source>
</evidence>
<evidence type="ECO:0000313" key="6">
    <source>
        <dbReference type="Proteomes" id="UP001642487"/>
    </source>
</evidence>
<dbReference type="Proteomes" id="UP001642487">
    <property type="component" value="Chromosome 9"/>
</dbReference>
<reference evidence="5 6" key="1">
    <citation type="submission" date="2024-03" db="EMBL/GenBank/DDBJ databases">
        <authorList>
            <person name="Gkanogiannis A."/>
            <person name="Becerra Lopez-Lavalle L."/>
        </authorList>
    </citation>
    <scope>NUCLEOTIDE SEQUENCE [LARGE SCALE GENOMIC DNA]</scope>
</reference>
<evidence type="ECO:0000256" key="4">
    <source>
        <dbReference type="ARBA" id="ARBA00022842"/>
    </source>
</evidence>
<proteinExistence type="predicted"/>
<evidence type="ECO:0000256" key="3">
    <source>
        <dbReference type="ARBA" id="ARBA00022723"/>
    </source>
</evidence>
<accession>A0ABP0ZBB1</accession>